<evidence type="ECO:0000256" key="10">
    <source>
        <dbReference type="ARBA" id="ARBA00023186"/>
    </source>
</evidence>
<dbReference type="GO" id="GO:0015031">
    <property type="term" value="P:protein transport"/>
    <property type="evidence" value="ECO:0007669"/>
    <property type="project" value="UniProtKB-KW"/>
</dbReference>
<evidence type="ECO:0000256" key="4">
    <source>
        <dbReference type="ARBA" id="ARBA00022448"/>
    </source>
</evidence>
<evidence type="ECO:0000256" key="3">
    <source>
        <dbReference type="ARBA" id="ARBA00015325"/>
    </source>
</evidence>
<dbReference type="InterPro" id="IPR028055">
    <property type="entry name" value="YidC/Oxa/ALB_C"/>
</dbReference>
<reference evidence="20" key="1">
    <citation type="journal article" date="2021" name="PeerJ">
        <title>Extensive microbial diversity within the chicken gut microbiome revealed by metagenomics and culture.</title>
        <authorList>
            <person name="Gilroy R."/>
            <person name="Ravi A."/>
            <person name="Getino M."/>
            <person name="Pursley I."/>
            <person name="Horton D.L."/>
            <person name="Alikhan N.F."/>
            <person name="Baker D."/>
            <person name="Gharbi K."/>
            <person name="Hall N."/>
            <person name="Watson M."/>
            <person name="Adriaenssens E.M."/>
            <person name="Foster-Nyarko E."/>
            <person name="Jarju S."/>
            <person name="Secka A."/>
            <person name="Antonio M."/>
            <person name="Oren A."/>
            <person name="Chaudhuri R.R."/>
            <person name="La Ragione R."/>
            <person name="Hildebrand F."/>
            <person name="Pallen M.J."/>
        </authorList>
    </citation>
    <scope>NUCLEOTIDE SEQUENCE</scope>
    <source>
        <strain evidence="20">4376</strain>
    </source>
</reference>
<keyword evidence="7" id="KW-0653">Protein transport</keyword>
<dbReference type="GO" id="GO:0032977">
    <property type="term" value="F:membrane insertase activity"/>
    <property type="evidence" value="ECO:0007669"/>
    <property type="project" value="InterPro"/>
</dbReference>
<proteinExistence type="inferred from homology"/>
<dbReference type="Proteomes" id="UP000824189">
    <property type="component" value="Unassembled WGS sequence"/>
</dbReference>
<evidence type="ECO:0000256" key="18">
    <source>
        <dbReference type="SAM" id="Phobius"/>
    </source>
</evidence>
<dbReference type="NCBIfam" id="NF002899">
    <property type="entry name" value="PRK03449.1"/>
    <property type="match status" value="1"/>
</dbReference>
<dbReference type="InterPro" id="IPR001708">
    <property type="entry name" value="YidC/ALB3/OXA1/COX18"/>
</dbReference>
<dbReference type="PANTHER" id="PTHR12428">
    <property type="entry name" value="OXA1"/>
    <property type="match status" value="1"/>
</dbReference>
<comment type="subunit">
    <text evidence="12">Interacts with the Sec translocase complex via SecD. Specifically interacts with transmembrane segments of nascent integral membrane proteins during membrane integration.</text>
</comment>
<evidence type="ECO:0000256" key="13">
    <source>
        <dbReference type="ARBA" id="ARBA00031538"/>
    </source>
</evidence>
<evidence type="ECO:0000256" key="2">
    <source>
        <dbReference type="ARBA" id="ARBA00010527"/>
    </source>
</evidence>
<keyword evidence="10" id="KW-0143">Chaperone</keyword>
<feature type="transmembrane region" description="Helical" evidence="18">
    <location>
        <begin position="246"/>
        <end position="271"/>
    </location>
</feature>
<keyword evidence="4" id="KW-0813">Transport</keyword>
<feature type="transmembrane region" description="Helical" evidence="18">
    <location>
        <begin position="20"/>
        <end position="47"/>
    </location>
</feature>
<evidence type="ECO:0000256" key="5">
    <source>
        <dbReference type="ARBA" id="ARBA00022475"/>
    </source>
</evidence>
<dbReference type="NCBIfam" id="TIGR03592">
    <property type="entry name" value="yidC_oxa1_cterm"/>
    <property type="match status" value="1"/>
</dbReference>
<dbReference type="AlphaFoldDB" id="A0A9D1UQL8"/>
<dbReference type="Pfam" id="PF02096">
    <property type="entry name" value="60KD_IMP"/>
    <property type="match status" value="1"/>
</dbReference>
<feature type="transmembrane region" description="Helical" evidence="18">
    <location>
        <begin position="95"/>
        <end position="118"/>
    </location>
</feature>
<feature type="transmembrane region" description="Helical" evidence="18">
    <location>
        <begin position="189"/>
        <end position="210"/>
    </location>
</feature>
<evidence type="ECO:0000256" key="1">
    <source>
        <dbReference type="ARBA" id="ARBA00004651"/>
    </source>
</evidence>
<comment type="subcellular location">
    <subcellularLocation>
        <location evidence="1">Cell membrane</location>
        <topology evidence="1">Multi-pass membrane protein</topology>
    </subcellularLocation>
    <subcellularLocation>
        <location evidence="16">Membrane</location>
        <topology evidence="16">Multi-pass membrane protein</topology>
    </subcellularLocation>
</comment>
<keyword evidence="8 18" id="KW-1133">Transmembrane helix</keyword>
<evidence type="ECO:0000256" key="11">
    <source>
        <dbReference type="ARBA" id="ARBA00025034"/>
    </source>
</evidence>
<feature type="region of interest" description="Disordered" evidence="17">
    <location>
        <begin position="296"/>
        <end position="323"/>
    </location>
</feature>
<comment type="similarity">
    <text evidence="2">Belongs to the OXA1/ALB3/YidC family. Type 1 subfamily.</text>
</comment>
<keyword evidence="9 18" id="KW-0472">Membrane</keyword>
<name>A0A9D1UQL8_9CORY</name>
<protein>
    <recommendedName>
        <fullName evidence="3">Membrane protein insertase YidC</fullName>
    </recommendedName>
    <alternativeName>
        <fullName evidence="15">Foldase YidC</fullName>
    </alternativeName>
    <alternativeName>
        <fullName evidence="14">Membrane integrase YidC</fullName>
    </alternativeName>
    <alternativeName>
        <fullName evidence="13">Membrane protein YidC</fullName>
    </alternativeName>
</protein>
<evidence type="ECO:0000256" key="16">
    <source>
        <dbReference type="RuleBase" id="RU003945"/>
    </source>
</evidence>
<evidence type="ECO:0000313" key="21">
    <source>
        <dbReference type="Proteomes" id="UP000824189"/>
    </source>
</evidence>
<keyword evidence="6 16" id="KW-0812">Transmembrane</keyword>
<dbReference type="CDD" id="cd20070">
    <property type="entry name" value="5TM_YidC_Alb3"/>
    <property type="match status" value="1"/>
</dbReference>
<sequence>MLNFIYYPISGVLWFWHKVFSFVLDPAAGVTWALSIMFLVFTIRILLVKPMANQLRSARKMQELQPKMQELQRKYKNDRQTLALEMRKVQKEMGVNPLASCLPLLVQMPIFIGLFQVLRSFNRTADGMGQLGMTVEETRNTPNYFFGVDEVQSFLDARLFGAPLSGYISMDPANYRAFSPTGEIDFTRMNIIVVVVPLMLLAAVLMHFSARMSMDRAAAKRKANPARKDDPRAQQMQMQMDMMQKLMLWVMPVMYLMGGFLWQVGLALYMATNMTWSYVQQYLLYKKMDAEEAAEKEAIAASKRTTAPKPGQRPDNPKKKRKK</sequence>
<dbReference type="InterPro" id="IPR047196">
    <property type="entry name" value="YidC_ALB_C"/>
</dbReference>
<evidence type="ECO:0000256" key="9">
    <source>
        <dbReference type="ARBA" id="ARBA00023136"/>
    </source>
</evidence>
<evidence type="ECO:0000313" key="20">
    <source>
        <dbReference type="EMBL" id="HIW95130.1"/>
    </source>
</evidence>
<evidence type="ECO:0000256" key="12">
    <source>
        <dbReference type="ARBA" id="ARBA00026028"/>
    </source>
</evidence>
<evidence type="ECO:0000256" key="6">
    <source>
        <dbReference type="ARBA" id="ARBA00022692"/>
    </source>
</evidence>
<evidence type="ECO:0000256" key="17">
    <source>
        <dbReference type="SAM" id="MobiDB-lite"/>
    </source>
</evidence>
<organism evidence="20 21">
    <name type="scientific">Candidatus Corynebacterium gallistercoris</name>
    <dbReference type="NCBI Taxonomy" id="2838530"/>
    <lineage>
        <taxon>Bacteria</taxon>
        <taxon>Bacillati</taxon>
        <taxon>Actinomycetota</taxon>
        <taxon>Actinomycetes</taxon>
        <taxon>Mycobacteriales</taxon>
        <taxon>Corynebacteriaceae</taxon>
        <taxon>Corynebacterium</taxon>
    </lineage>
</organism>
<evidence type="ECO:0000256" key="7">
    <source>
        <dbReference type="ARBA" id="ARBA00022927"/>
    </source>
</evidence>
<feature type="domain" description="Membrane insertase YidC/Oxa/ALB C-terminal" evidence="19">
    <location>
        <begin position="32"/>
        <end position="285"/>
    </location>
</feature>
<evidence type="ECO:0000256" key="14">
    <source>
        <dbReference type="ARBA" id="ARBA00033245"/>
    </source>
</evidence>
<dbReference type="EMBL" id="DXFZ01000019">
    <property type="protein sequence ID" value="HIW95130.1"/>
    <property type="molecule type" value="Genomic_DNA"/>
</dbReference>
<gene>
    <name evidence="20" type="primary">yidC</name>
    <name evidence="20" type="ORF">H9867_01375</name>
</gene>
<accession>A0A9D1UQL8</accession>
<evidence type="ECO:0000256" key="15">
    <source>
        <dbReference type="ARBA" id="ARBA00033342"/>
    </source>
</evidence>
<evidence type="ECO:0000259" key="19">
    <source>
        <dbReference type="Pfam" id="PF02096"/>
    </source>
</evidence>
<dbReference type="PANTHER" id="PTHR12428:SF65">
    <property type="entry name" value="CYTOCHROME C OXIDASE ASSEMBLY PROTEIN COX18, MITOCHONDRIAL"/>
    <property type="match status" value="1"/>
</dbReference>
<dbReference type="GO" id="GO:0051205">
    <property type="term" value="P:protein insertion into membrane"/>
    <property type="evidence" value="ECO:0007669"/>
    <property type="project" value="TreeGrafter"/>
</dbReference>
<comment type="caution">
    <text evidence="20">The sequence shown here is derived from an EMBL/GenBank/DDBJ whole genome shotgun (WGS) entry which is preliminary data.</text>
</comment>
<keyword evidence="5" id="KW-1003">Cell membrane</keyword>
<evidence type="ECO:0000256" key="8">
    <source>
        <dbReference type="ARBA" id="ARBA00022989"/>
    </source>
</evidence>
<dbReference type="GO" id="GO:0005886">
    <property type="term" value="C:plasma membrane"/>
    <property type="evidence" value="ECO:0007669"/>
    <property type="project" value="UniProtKB-SubCell"/>
</dbReference>
<comment type="function">
    <text evidence="11">Required for the insertion and/or proper folding and/or complex formation of integral membrane proteins into the membrane. Involved in integration of membrane proteins that insert both dependently and independently of the Sec translocase complex, as well as at least some lipoproteins. Aids folding of multispanning membrane proteins.</text>
</comment>
<reference evidence="20" key="2">
    <citation type="submission" date="2021-04" db="EMBL/GenBank/DDBJ databases">
        <authorList>
            <person name="Gilroy R."/>
        </authorList>
    </citation>
    <scope>NUCLEOTIDE SEQUENCE</scope>
    <source>
        <strain evidence="20">4376</strain>
    </source>
</reference>